<dbReference type="AlphaFoldDB" id="A0A4R4ZNB1"/>
<keyword evidence="4" id="KW-0547">Nucleotide-binding</keyword>
<dbReference type="InterPro" id="IPR036890">
    <property type="entry name" value="HATPase_C_sf"/>
</dbReference>
<dbReference type="PANTHER" id="PTHR35526">
    <property type="entry name" value="ANTI-SIGMA-F FACTOR RSBW-RELATED"/>
    <property type="match status" value="1"/>
</dbReference>
<dbReference type="PANTHER" id="PTHR35526:SF3">
    <property type="entry name" value="ANTI-SIGMA-F FACTOR RSBW"/>
    <property type="match status" value="1"/>
</dbReference>
<dbReference type="OrthoDB" id="3480218at2"/>
<keyword evidence="1" id="KW-0808">Transferase</keyword>
<keyword evidence="1" id="KW-0418">Kinase</keyword>
<feature type="region of interest" description="Disordered" evidence="2">
    <location>
        <begin position="1"/>
        <end position="37"/>
    </location>
</feature>
<dbReference type="InterPro" id="IPR050267">
    <property type="entry name" value="Anti-sigma-factor_SerPK"/>
</dbReference>
<protein>
    <submittedName>
        <fullName evidence="4">ATP-binding protein</fullName>
    </submittedName>
</protein>
<feature type="compositionally biased region" description="Polar residues" evidence="2">
    <location>
        <begin position="23"/>
        <end position="32"/>
    </location>
</feature>
<dbReference type="Pfam" id="PF13581">
    <property type="entry name" value="HATPase_c_2"/>
    <property type="match status" value="1"/>
</dbReference>
<dbReference type="Proteomes" id="UP000295578">
    <property type="component" value="Unassembled WGS sequence"/>
</dbReference>
<keyword evidence="5" id="KW-1185">Reference proteome</keyword>
<evidence type="ECO:0000313" key="5">
    <source>
        <dbReference type="Proteomes" id="UP000295578"/>
    </source>
</evidence>
<organism evidence="4 5">
    <name type="scientific">Actinomadura darangshiensis</name>
    <dbReference type="NCBI Taxonomy" id="705336"/>
    <lineage>
        <taxon>Bacteria</taxon>
        <taxon>Bacillati</taxon>
        <taxon>Actinomycetota</taxon>
        <taxon>Actinomycetes</taxon>
        <taxon>Streptosporangiales</taxon>
        <taxon>Thermomonosporaceae</taxon>
        <taxon>Actinomadura</taxon>
    </lineage>
</organism>
<name>A0A4R4ZNB1_9ACTN</name>
<gene>
    <name evidence="4" type="ORF">E1293_47020</name>
</gene>
<dbReference type="InterPro" id="IPR003594">
    <property type="entry name" value="HATPase_dom"/>
</dbReference>
<dbReference type="GO" id="GO:0005524">
    <property type="term" value="F:ATP binding"/>
    <property type="evidence" value="ECO:0007669"/>
    <property type="project" value="UniProtKB-KW"/>
</dbReference>
<proteinExistence type="predicted"/>
<evidence type="ECO:0000259" key="3">
    <source>
        <dbReference type="Pfam" id="PF13581"/>
    </source>
</evidence>
<feature type="compositionally biased region" description="Low complexity" evidence="2">
    <location>
        <begin position="1"/>
        <end position="22"/>
    </location>
</feature>
<evidence type="ECO:0000313" key="4">
    <source>
        <dbReference type="EMBL" id="TDD58372.1"/>
    </source>
</evidence>
<dbReference type="CDD" id="cd16936">
    <property type="entry name" value="HATPase_RsbW-like"/>
    <property type="match status" value="1"/>
</dbReference>
<dbReference type="Gene3D" id="3.30.565.10">
    <property type="entry name" value="Histidine kinase-like ATPase, C-terminal domain"/>
    <property type="match status" value="1"/>
</dbReference>
<evidence type="ECO:0000256" key="1">
    <source>
        <dbReference type="ARBA" id="ARBA00022527"/>
    </source>
</evidence>
<dbReference type="GO" id="GO:0004674">
    <property type="term" value="F:protein serine/threonine kinase activity"/>
    <property type="evidence" value="ECO:0007669"/>
    <property type="project" value="UniProtKB-KW"/>
</dbReference>
<sequence>MHTTGTTTTTAAPDGAADTGTGEESSSGTNHGTGRDEIRPGAAAWELAAEARAASRARDLTTRTLRAWNVTGTGDVDDIVLIVDELVTNAVVHGTGPVRLALRLDDAPGGASVAGEIGDGHPAAPGVPDGPPRVLDWSEAGRGLLLVAALATDFGARPAPSGKTVWFTRRLT</sequence>
<dbReference type="EMBL" id="SMKY01000630">
    <property type="protein sequence ID" value="TDD58372.1"/>
    <property type="molecule type" value="Genomic_DNA"/>
</dbReference>
<reference evidence="4 5" key="1">
    <citation type="submission" date="2019-03" db="EMBL/GenBank/DDBJ databases">
        <title>Draft genome sequences of novel Actinobacteria.</title>
        <authorList>
            <person name="Sahin N."/>
            <person name="Ay H."/>
            <person name="Saygin H."/>
        </authorList>
    </citation>
    <scope>NUCLEOTIDE SEQUENCE [LARGE SCALE GENOMIC DNA]</scope>
    <source>
        <strain evidence="4 5">DSM 45941</strain>
    </source>
</reference>
<feature type="domain" description="Histidine kinase/HSP90-like ATPase" evidence="3">
    <location>
        <begin position="48"/>
        <end position="168"/>
    </location>
</feature>
<evidence type="ECO:0000256" key="2">
    <source>
        <dbReference type="SAM" id="MobiDB-lite"/>
    </source>
</evidence>
<keyword evidence="4" id="KW-0067">ATP-binding</keyword>
<accession>A0A4R4ZNB1</accession>
<dbReference type="RefSeq" id="WP_132206648.1">
    <property type="nucleotide sequence ID" value="NZ_SMKY01000630.1"/>
</dbReference>
<feature type="non-terminal residue" evidence="4">
    <location>
        <position position="172"/>
    </location>
</feature>
<comment type="caution">
    <text evidence="4">The sequence shown here is derived from an EMBL/GenBank/DDBJ whole genome shotgun (WGS) entry which is preliminary data.</text>
</comment>
<dbReference type="SUPFAM" id="SSF55874">
    <property type="entry name" value="ATPase domain of HSP90 chaperone/DNA topoisomerase II/histidine kinase"/>
    <property type="match status" value="1"/>
</dbReference>
<keyword evidence="1" id="KW-0723">Serine/threonine-protein kinase</keyword>